<dbReference type="Pfam" id="PF12704">
    <property type="entry name" value="MacB_PCD"/>
    <property type="match status" value="1"/>
</dbReference>
<keyword evidence="2" id="KW-1003">Cell membrane</keyword>
<evidence type="ECO:0000256" key="2">
    <source>
        <dbReference type="ARBA" id="ARBA00022475"/>
    </source>
</evidence>
<evidence type="ECO:0000259" key="9">
    <source>
        <dbReference type="Pfam" id="PF12704"/>
    </source>
</evidence>
<proteinExistence type="inferred from homology"/>
<dbReference type="InterPro" id="IPR003838">
    <property type="entry name" value="ABC3_permease_C"/>
</dbReference>
<keyword evidence="3 7" id="KW-0812">Transmembrane</keyword>
<feature type="domain" description="MacB-like periplasmic core" evidence="9">
    <location>
        <begin position="21"/>
        <end position="249"/>
    </location>
</feature>
<keyword evidence="4 7" id="KW-1133">Transmembrane helix</keyword>
<evidence type="ECO:0000313" key="10">
    <source>
        <dbReference type="EMBL" id="OGZ79356.1"/>
    </source>
</evidence>
<evidence type="ECO:0000256" key="7">
    <source>
        <dbReference type="SAM" id="Phobius"/>
    </source>
</evidence>
<feature type="domain" description="ABC3 transporter permease C-terminal" evidence="8">
    <location>
        <begin position="291"/>
        <end position="408"/>
    </location>
</feature>
<dbReference type="PANTHER" id="PTHR30572:SF4">
    <property type="entry name" value="ABC TRANSPORTER PERMEASE YTRF"/>
    <property type="match status" value="1"/>
</dbReference>
<feature type="transmembrane region" description="Helical" evidence="7">
    <location>
        <begin position="286"/>
        <end position="312"/>
    </location>
</feature>
<evidence type="ECO:0000256" key="6">
    <source>
        <dbReference type="ARBA" id="ARBA00038076"/>
    </source>
</evidence>
<name>A0A1G2IX01_9BACT</name>
<evidence type="ECO:0008006" key="12">
    <source>
        <dbReference type="Google" id="ProtNLM"/>
    </source>
</evidence>
<comment type="similarity">
    <text evidence="6">Belongs to the ABC-4 integral membrane protein family.</text>
</comment>
<reference evidence="10 11" key="1">
    <citation type="journal article" date="2016" name="Nat. Commun.">
        <title>Thousands of microbial genomes shed light on interconnected biogeochemical processes in an aquifer system.</title>
        <authorList>
            <person name="Anantharaman K."/>
            <person name="Brown C.T."/>
            <person name="Hug L.A."/>
            <person name="Sharon I."/>
            <person name="Castelle C.J."/>
            <person name="Probst A.J."/>
            <person name="Thomas B.C."/>
            <person name="Singh A."/>
            <person name="Wilkins M.J."/>
            <person name="Karaoz U."/>
            <person name="Brodie E.L."/>
            <person name="Williams K.H."/>
            <person name="Hubbard S.S."/>
            <person name="Banfield J.F."/>
        </authorList>
    </citation>
    <scope>NUCLEOTIDE SEQUENCE [LARGE SCALE GENOMIC DNA]</scope>
</reference>
<keyword evidence="5 7" id="KW-0472">Membrane</keyword>
<feature type="transmembrane region" description="Helical" evidence="7">
    <location>
        <begin position="374"/>
        <end position="398"/>
    </location>
</feature>
<dbReference type="AlphaFoldDB" id="A0A1G2IX01"/>
<protein>
    <recommendedName>
        <fullName evidence="12">Multidrug ABC transporter substrate-binding protein</fullName>
    </recommendedName>
</protein>
<feature type="transmembrane region" description="Helical" evidence="7">
    <location>
        <begin position="21"/>
        <end position="45"/>
    </location>
</feature>
<evidence type="ECO:0000256" key="4">
    <source>
        <dbReference type="ARBA" id="ARBA00022989"/>
    </source>
</evidence>
<dbReference type="Pfam" id="PF02687">
    <property type="entry name" value="FtsX"/>
    <property type="match status" value="1"/>
</dbReference>
<dbReference type="InterPro" id="IPR025857">
    <property type="entry name" value="MacB_PCD"/>
</dbReference>
<dbReference type="GO" id="GO:0022857">
    <property type="term" value="F:transmembrane transporter activity"/>
    <property type="evidence" value="ECO:0007669"/>
    <property type="project" value="TreeGrafter"/>
</dbReference>
<comment type="caution">
    <text evidence="10">The sequence shown here is derived from an EMBL/GenBank/DDBJ whole genome shotgun (WGS) entry which is preliminary data.</text>
</comment>
<comment type="subcellular location">
    <subcellularLocation>
        <location evidence="1">Cell membrane</location>
        <topology evidence="1">Multi-pass membrane protein</topology>
    </subcellularLocation>
</comment>
<sequence length="415" mass="44380">MDFLGTIKLVFRTLLARKGRSFLTILGIVIGVAGVIIIIALGAGAKSLILGQVTKLGSNLLSVQPGKSNEKGPPAQVFGIVVTTMVNADADALRNSGQVPHASAVVAAVQGTASVTWQNKSVDTNFDGTEYTYPDVVSFDMKEGQFFNQSEGQGAANVAVLGSALAKELFGESGVNPIGQVVKINKIPLRIIGVIAERGSSFFQDNDDRIFIPLLIGQQQIKGIHYLDFINIKVDDAKNVDQTITDVKNVMNQRHHIQKDINADYTVRNIADAVEILSTITNALSLFLTAMASIALVVGGIGILNIMLATVAERTREIGLRKAVGATNMAIMRQFLLEAGTLTFLGGIIGIITGAIISYLIFLLMKYLGYDWAFVVSVTSVLLAIGVSILTGVIFGLYPALKASRLNPIDALRYE</sequence>
<evidence type="ECO:0000256" key="1">
    <source>
        <dbReference type="ARBA" id="ARBA00004651"/>
    </source>
</evidence>
<dbReference type="STRING" id="1802223.A2358_00105"/>
<dbReference type="InterPro" id="IPR050250">
    <property type="entry name" value="Macrolide_Exporter_MacB"/>
</dbReference>
<evidence type="ECO:0000313" key="11">
    <source>
        <dbReference type="Proteomes" id="UP000178650"/>
    </source>
</evidence>
<evidence type="ECO:0000256" key="3">
    <source>
        <dbReference type="ARBA" id="ARBA00022692"/>
    </source>
</evidence>
<organism evidence="10 11">
    <name type="scientific">Candidatus Staskawiczbacteria bacterium RIFOXYB1_FULL_37_44</name>
    <dbReference type="NCBI Taxonomy" id="1802223"/>
    <lineage>
        <taxon>Bacteria</taxon>
        <taxon>Candidatus Staskawicziibacteriota</taxon>
    </lineage>
</organism>
<dbReference type="EMBL" id="MHPJ01000004">
    <property type="protein sequence ID" value="OGZ79356.1"/>
    <property type="molecule type" value="Genomic_DNA"/>
</dbReference>
<dbReference type="Proteomes" id="UP000178650">
    <property type="component" value="Unassembled WGS sequence"/>
</dbReference>
<accession>A0A1G2IX01</accession>
<evidence type="ECO:0000256" key="5">
    <source>
        <dbReference type="ARBA" id="ARBA00023136"/>
    </source>
</evidence>
<dbReference type="PANTHER" id="PTHR30572">
    <property type="entry name" value="MEMBRANE COMPONENT OF TRANSPORTER-RELATED"/>
    <property type="match status" value="1"/>
</dbReference>
<feature type="transmembrane region" description="Helical" evidence="7">
    <location>
        <begin position="342"/>
        <end position="362"/>
    </location>
</feature>
<dbReference type="GO" id="GO:0005886">
    <property type="term" value="C:plasma membrane"/>
    <property type="evidence" value="ECO:0007669"/>
    <property type="project" value="UniProtKB-SubCell"/>
</dbReference>
<evidence type="ECO:0000259" key="8">
    <source>
        <dbReference type="Pfam" id="PF02687"/>
    </source>
</evidence>
<gene>
    <name evidence="10" type="ORF">A2358_00105</name>
</gene>